<sequence length="123" mass="13405">MSLDPSKVLGAFNDIGVRVTLGIAGTVAAGAAIVIPNGKQVEAASLEMYGRGPSQLLPNERRAAEFCAGYRRWKGFVNNNIYSWTRTLPGHDSPIVNPYKGPRRIPRPQQKVEEELEAAATKE</sequence>
<evidence type="ECO:0000313" key="3">
    <source>
        <dbReference type="EMBL" id="GIL47035.1"/>
    </source>
</evidence>
<dbReference type="Proteomes" id="UP000747399">
    <property type="component" value="Unassembled WGS sequence"/>
</dbReference>
<accession>A0A8J4AVA3</accession>
<reference evidence="3" key="1">
    <citation type="journal article" date="2021" name="Proc. Natl. Acad. Sci. U.S.A.">
        <title>Three genomes in the algal genus Volvox reveal the fate of a haploid sex-determining region after a transition to homothallism.</title>
        <authorList>
            <person name="Yamamoto K."/>
            <person name="Hamaji T."/>
            <person name="Kawai-Toyooka H."/>
            <person name="Matsuzaki R."/>
            <person name="Takahashi F."/>
            <person name="Nishimura Y."/>
            <person name="Kawachi M."/>
            <person name="Noguchi H."/>
            <person name="Minakuchi Y."/>
            <person name="Umen J.G."/>
            <person name="Toyoda A."/>
            <person name="Nozaki H."/>
        </authorList>
    </citation>
    <scope>NUCLEOTIDE SEQUENCE</scope>
    <source>
        <strain evidence="3">NIES-3780</strain>
    </source>
</reference>
<dbReference type="EMBL" id="BNCO01000004">
    <property type="protein sequence ID" value="GIL47035.1"/>
    <property type="molecule type" value="Genomic_DNA"/>
</dbReference>
<keyword evidence="2" id="KW-0472">Membrane</keyword>
<keyword evidence="2" id="KW-0812">Transmembrane</keyword>
<keyword evidence="2" id="KW-1133">Transmembrane helix</keyword>
<protein>
    <submittedName>
        <fullName evidence="3">Uncharacterized protein</fullName>
    </submittedName>
</protein>
<comment type="caution">
    <text evidence="3">The sequence shown here is derived from an EMBL/GenBank/DDBJ whole genome shotgun (WGS) entry which is preliminary data.</text>
</comment>
<evidence type="ECO:0000256" key="1">
    <source>
        <dbReference type="SAM" id="MobiDB-lite"/>
    </source>
</evidence>
<evidence type="ECO:0000256" key="2">
    <source>
        <dbReference type="SAM" id="Phobius"/>
    </source>
</evidence>
<organism evidence="3 4">
    <name type="scientific">Volvox africanus</name>
    <dbReference type="NCBI Taxonomy" id="51714"/>
    <lineage>
        <taxon>Eukaryota</taxon>
        <taxon>Viridiplantae</taxon>
        <taxon>Chlorophyta</taxon>
        <taxon>core chlorophytes</taxon>
        <taxon>Chlorophyceae</taxon>
        <taxon>CS clade</taxon>
        <taxon>Chlamydomonadales</taxon>
        <taxon>Volvocaceae</taxon>
        <taxon>Volvox</taxon>
    </lineage>
</organism>
<dbReference type="AlphaFoldDB" id="A0A8J4AVA3"/>
<evidence type="ECO:0000313" key="4">
    <source>
        <dbReference type="Proteomes" id="UP000747399"/>
    </source>
</evidence>
<keyword evidence="4" id="KW-1185">Reference proteome</keyword>
<gene>
    <name evidence="3" type="ORF">Vafri_3869</name>
</gene>
<proteinExistence type="predicted"/>
<feature type="transmembrane region" description="Helical" evidence="2">
    <location>
        <begin position="15"/>
        <end position="35"/>
    </location>
</feature>
<feature type="region of interest" description="Disordered" evidence="1">
    <location>
        <begin position="93"/>
        <end position="123"/>
    </location>
</feature>
<name>A0A8J4AVA3_9CHLO</name>